<dbReference type="GO" id="GO:0016491">
    <property type="term" value="F:oxidoreductase activity"/>
    <property type="evidence" value="ECO:0007669"/>
    <property type="project" value="TreeGrafter"/>
</dbReference>
<dbReference type="Pfam" id="PF03130">
    <property type="entry name" value="HEAT_PBS"/>
    <property type="match status" value="1"/>
</dbReference>
<proteinExistence type="predicted"/>
<reference evidence="3 4" key="1">
    <citation type="submission" date="2019-01" db="EMBL/GenBank/DDBJ databases">
        <title>Coherence of Microcystis species and biogeography revealed through population genomics.</title>
        <authorList>
            <person name="Perez-Carrascal O.M."/>
            <person name="Terrat Y."/>
            <person name="Giani A."/>
            <person name="Fortin N."/>
            <person name="Tromas N."/>
            <person name="Shapiro B.J."/>
        </authorList>
    </citation>
    <scope>NUCLEOTIDE SEQUENCE [LARGE SCALE GENOMIC DNA]</scope>
    <source>
        <strain evidence="3">Ma_QC_C_20070703_M131</strain>
    </source>
</reference>
<dbReference type="GO" id="GO:0030089">
    <property type="term" value="C:phycobilisome"/>
    <property type="evidence" value="ECO:0007669"/>
    <property type="project" value="UniProtKB-KW"/>
</dbReference>
<sequence length="270" mass="29415">MSDSYSPPVDNPAYTVEQAIANIQQREDLGARYYAAWWLGRFRVRQPEAISALIAALEDESDRTPDGGYPLRRNAASALGKLDDLSCLPALIACLDCEDYYVRESAAQALAMLQDRIAIAPLKKLLEGGIEGAVLVAGKPHLVQPYEAIIEALGTLQATAAIPLIEPFLKHFVEKVRYAAARALYQLTANPDYGDILIKALQGEELQLRRSALMDLGATGYLPAAPAIANTLAENSLKLVALKELLENHLKTNSSQENISEILTLMDSLL</sequence>
<evidence type="ECO:0000313" key="3">
    <source>
        <dbReference type="EMBL" id="TRT58483.1"/>
    </source>
</evidence>
<dbReference type="AlphaFoldDB" id="A0A551YBY6"/>
<evidence type="ECO:0000313" key="4">
    <source>
        <dbReference type="Proteomes" id="UP000316443"/>
    </source>
</evidence>
<evidence type="ECO:0000256" key="1">
    <source>
        <dbReference type="ARBA" id="ARBA00022549"/>
    </source>
</evidence>
<gene>
    <name evidence="3" type="ORF">EWV85_05920</name>
</gene>
<dbReference type="Proteomes" id="UP000316443">
    <property type="component" value="Unassembled WGS sequence"/>
</dbReference>
<dbReference type="SUPFAM" id="SSF48371">
    <property type="entry name" value="ARM repeat"/>
    <property type="match status" value="1"/>
</dbReference>
<protein>
    <submittedName>
        <fullName evidence="3">HEAT repeat domain-containing protein</fullName>
    </submittedName>
</protein>
<dbReference type="Pfam" id="PF13646">
    <property type="entry name" value="HEAT_2"/>
    <property type="match status" value="2"/>
</dbReference>
<keyword evidence="2" id="KW-0605">Phycobilisome</keyword>
<dbReference type="InterPro" id="IPR011989">
    <property type="entry name" value="ARM-like"/>
</dbReference>
<dbReference type="PANTHER" id="PTHR12697">
    <property type="entry name" value="PBS LYASE HEAT-LIKE PROTEIN"/>
    <property type="match status" value="1"/>
</dbReference>
<evidence type="ECO:0000256" key="2">
    <source>
        <dbReference type="ARBA" id="ARBA00022738"/>
    </source>
</evidence>
<dbReference type="InterPro" id="IPR004155">
    <property type="entry name" value="PBS_lyase_HEAT"/>
</dbReference>
<accession>A0A551YBY6</accession>
<keyword evidence="1" id="KW-0042">Antenna complex</keyword>
<comment type="caution">
    <text evidence="3">The sequence shown here is derived from an EMBL/GenBank/DDBJ whole genome shotgun (WGS) entry which is preliminary data.</text>
</comment>
<organism evidence="3 4">
    <name type="scientific">Microcystis aeruginosa Ma_QC_C_20070703_M131</name>
    <dbReference type="NCBI Taxonomy" id="2486263"/>
    <lineage>
        <taxon>Bacteria</taxon>
        <taxon>Bacillati</taxon>
        <taxon>Cyanobacteriota</taxon>
        <taxon>Cyanophyceae</taxon>
        <taxon>Oscillatoriophycideae</taxon>
        <taxon>Chroococcales</taxon>
        <taxon>Microcystaceae</taxon>
        <taxon>Microcystis</taxon>
    </lineage>
</organism>
<dbReference type="PANTHER" id="PTHR12697:SF5">
    <property type="entry name" value="DEOXYHYPUSINE HYDROXYLASE"/>
    <property type="match status" value="1"/>
</dbReference>
<dbReference type="Gene3D" id="1.25.10.10">
    <property type="entry name" value="Leucine-rich Repeat Variant"/>
    <property type="match status" value="2"/>
</dbReference>
<dbReference type="InterPro" id="IPR016024">
    <property type="entry name" value="ARM-type_fold"/>
</dbReference>
<dbReference type="EMBL" id="SFCA01000069">
    <property type="protein sequence ID" value="TRT58483.1"/>
    <property type="molecule type" value="Genomic_DNA"/>
</dbReference>
<dbReference type="SMART" id="SM00567">
    <property type="entry name" value="EZ_HEAT"/>
    <property type="match status" value="6"/>
</dbReference>
<name>A0A551YBY6_MICAE</name>